<evidence type="ECO:0000259" key="14">
    <source>
        <dbReference type="Pfam" id="PF00150"/>
    </source>
</evidence>
<protein>
    <submittedName>
        <fullName evidence="16">Cellulase family glycosylhydrolase</fullName>
    </submittedName>
</protein>
<feature type="compositionally biased region" description="Low complexity" evidence="11">
    <location>
        <begin position="589"/>
        <end position="604"/>
    </location>
</feature>
<feature type="signal peptide" evidence="13">
    <location>
        <begin position="1"/>
        <end position="27"/>
    </location>
</feature>
<dbReference type="InterPro" id="IPR001547">
    <property type="entry name" value="Glyco_hydro_5"/>
</dbReference>
<proteinExistence type="inferred from homology"/>
<evidence type="ECO:0000313" key="16">
    <source>
        <dbReference type="EMBL" id="MFC4719377.1"/>
    </source>
</evidence>
<feature type="domain" description="Gram-positive cocci surface proteins LPxTG" evidence="15">
    <location>
        <begin position="658"/>
        <end position="689"/>
    </location>
</feature>
<evidence type="ECO:0000256" key="5">
    <source>
        <dbReference type="ARBA" id="ARBA00022801"/>
    </source>
</evidence>
<feature type="compositionally biased region" description="Low complexity" evidence="11">
    <location>
        <begin position="613"/>
        <end position="649"/>
    </location>
</feature>
<evidence type="ECO:0000256" key="7">
    <source>
        <dbReference type="ARBA" id="ARBA00023088"/>
    </source>
</evidence>
<evidence type="ECO:0000256" key="6">
    <source>
        <dbReference type="ARBA" id="ARBA00023001"/>
    </source>
</evidence>
<dbReference type="PANTHER" id="PTHR31297:SF41">
    <property type="entry name" value="ENDOGLUCANASE, PUTATIVE (AFU_ORTHOLOGUE AFUA_5G01830)-RELATED"/>
    <property type="match status" value="1"/>
</dbReference>
<feature type="region of interest" description="Disordered" evidence="11">
    <location>
        <begin position="574"/>
        <end position="667"/>
    </location>
</feature>
<evidence type="ECO:0000256" key="10">
    <source>
        <dbReference type="ARBA" id="ARBA00023326"/>
    </source>
</evidence>
<dbReference type="Gene3D" id="3.20.20.80">
    <property type="entry name" value="Glycosidases"/>
    <property type="match status" value="1"/>
</dbReference>
<keyword evidence="9" id="KW-0326">Glycosidase</keyword>
<dbReference type="EMBL" id="JBHSGS010000036">
    <property type="protein sequence ID" value="MFC4719377.1"/>
    <property type="molecule type" value="Genomic_DNA"/>
</dbReference>
<dbReference type="SUPFAM" id="SSF51445">
    <property type="entry name" value="(Trans)glycosidases"/>
    <property type="match status" value="1"/>
</dbReference>
<keyword evidence="2" id="KW-0134">Cell wall</keyword>
<gene>
    <name evidence="16" type="ORF">ACFO5I_06495</name>
</gene>
<dbReference type="InterPro" id="IPR017853">
    <property type="entry name" value="GH"/>
</dbReference>
<sequence length="698" mass="78433">MSKVSKVILTLLVGCTIFLANGGVAQASEFPSVDYMKKMGFGWNLGNTFDGFDLNQNLYEESWGNPQVTDELIHSIKEQGFTSIRLPFSVIDRQDESNNIDSEFLNRYTAVVKKAEENGLYVMINLHHDSWEWLQYWDGNLNSKEYQRYLALWQQLADHFKDFSSFISFESINEPLFNEGDAHKKLQAINKAFYQIVRNSGGNNSSRMLILPTLITQTDQNELDLTANEIASYQDENILATVHYYSEWVFSNNMGITNFDEPLYDDSSASARTSVDDLYQKLNQTFLTKGIGVVIGEYGLLGYDRGDDVNELGELVKYVAYMSEKARETGISLMLWDNGQHFDRHTYQWKVPYLGQAIQQSMQASSSYSPIHDKSFITKETTSLFIPIKWQNNSLEAIQFKEAAASDLSITKTLTNEVDYQVVTEGIVLSSTFLQDLQFNDFGYKGQLLLQFNQGASWIQELYLAANFEFLPATGIVGESFVIPIQSNGQLIRRAKLVNDIGEVVSTNSWWKYLTFRDEFYPNYEEQSLTLPEKMTHLLIEGTYFLTIETFAGTQIEYKIVVDDNQKISGASLVELPENPTEPNDSSDSDSSSDSTDTSTTTDSKQADDESVTTESSNSSDESDTTESSSSSNQSDTTSSSSSSNESSTKGASVKDKTNNKQKKLPQTGSKQGTVFLITIGVFISLSAFIGLIIRQTK</sequence>
<keyword evidence="7" id="KW-0572">Peptidoglycan-anchor</keyword>
<keyword evidence="12" id="KW-1133">Transmembrane helix</keyword>
<feature type="domain" description="Glycoside hydrolase family 5" evidence="14">
    <location>
        <begin position="51"/>
        <end position="341"/>
    </location>
</feature>
<evidence type="ECO:0000259" key="15">
    <source>
        <dbReference type="Pfam" id="PF00746"/>
    </source>
</evidence>
<feature type="chain" id="PRO_5045574069" evidence="13">
    <location>
        <begin position="28"/>
        <end position="698"/>
    </location>
</feature>
<dbReference type="Pfam" id="PF00150">
    <property type="entry name" value="Cellulase"/>
    <property type="match status" value="1"/>
</dbReference>
<keyword evidence="12" id="KW-0812">Transmembrane</keyword>
<evidence type="ECO:0000313" key="17">
    <source>
        <dbReference type="Proteomes" id="UP001595969"/>
    </source>
</evidence>
<accession>A0ABV9MTP7</accession>
<keyword evidence="10" id="KW-0624">Polysaccharide degradation</keyword>
<keyword evidence="17" id="KW-1185">Reference proteome</keyword>
<dbReference type="Proteomes" id="UP001595969">
    <property type="component" value="Unassembled WGS sequence"/>
</dbReference>
<evidence type="ECO:0000256" key="1">
    <source>
        <dbReference type="ARBA" id="ARBA00005641"/>
    </source>
</evidence>
<evidence type="ECO:0000256" key="8">
    <source>
        <dbReference type="ARBA" id="ARBA00023277"/>
    </source>
</evidence>
<dbReference type="InterPro" id="IPR050386">
    <property type="entry name" value="Glycosyl_hydrolase_5"/>
</dbReference>
<comment type="similarity">
    <text evidence="1">Belongs to the glycosyl hydrolase 5 (cellulase A) family.</text>
</comment>
<evidence type="ECO:0000256" key="2">
    <source>
        <dbReference type="ARBA" id="ARBA00022512"/>
    </source>
</evidence>
<reference evidence="17" key="1">
    <citation type="journal article" date="2019" name="Int. J. Syst. Evol. Microbiol.">
        <title>The Global Catalogue of Microorganisms (GCM) 10K type strain sequencing project: providing services to taxonomists for standard genome sequencing and annotation.</title>
        <authorList>
            <consortium name="The Broad Institute Genomics Platform"/>
            <consortium name="The Broad Institute Genome Sequencing Center for Infectious Disease"/>
            <person name="Wu L."/>
            <person name="Ma J."/>
        </authorList>
    </citation>
    <scope>NUCLEOTIDE SEQUENCE [LARGE SCALE GENOMIC DNA]</scope>
    <source>
        <strain evidence="17">CGMCC 1.19032</strain>
    </source>
</reference>
<evidence type="ECO:0000256" key="9">
    <source>
        <dbReference type="ARBA" id="ARBA00023295"/>
    </source>
</evidence>
<dbReference type="Pfam" id="PF00746">
    <property type="entry name" value="Gram_pos_anchor"/>
    <property type="match status" value="1"/>
</dbReference>
<dbReference type="PANTHER" id="PTHR31297">
    <property type="entry name" value="GLUCAN ENDO-1,6-BETA-GLUCOSIDASE B"/>
    <property type="match status" value="1"/>
</dbReference>
<keyword evidence="4 13" id="KW-0732">Signal</keyword>
<keyword evidence="12" id="KW-0472">Membrane</keyword>
<feature type="transmembrane region" description="Helical" evidence="12">
    <location>
        <begin position="673"/>
        <end position="694"/>
    </location>
</feature>
<name>A0ABV9MTP7_9ENTE</name>
<dbReference type="RefSeq" id="WP_204654421.1">
    <property type="nucleotide sequence ID" value="NZ_JAFBFD010000027.1"/>
</dbReference>
<keyword evidence="3" id="KW-0964">Secreted</keyword>
<keyword evidence="5" id="KW-0378">Hydrolase</keyword>
<evidence type="ECO:0000256" key="12">
    <source>
        <dbReference type="SAM" id="Phobius"/>
    </source>
</evidence>
<keyword evidence="8" id="KW-0119">Carbohydrate metabolism</keyword>
<comment type="caution">
    <text evidence="16">The sequence shown here is derived from an EMBL/GenBank/DDBJ whole genome shotgun (WGS) entry which is preliminary data.</text>
</comment>
<dbReference type="InterPro" id="IPR019931">
    <property type="entry name" value="LPXTG_anchor"/>
</dbReference>
<evidence type="ECO:0000256" key="13">
    <source>
        <dbReference type="SAM" id="SignalP"/>
    </source>
</evidence>
<evidence type="ECO:0000256" key="3">
    <source>
        <dbReference type="ARBA" id="ARBA00022525"/>
    </source>
</evidence>
<organism evidence="16 17">
    <name type="scientific">Enterococcus lemanii</name>
    <dbReference type="NCBI Taxonomy" id="1159752"/>
    <lineage>
        <taxon>Bacteria</taxon>
        <taxon>Bacillati</taxon>
        <taxon>Bacillota</taxon>
        <taxon>Bacilli</taxon>
        <taxon>Lactobacillales</taxon>
        <taxon>Enterococcaceae</taxon>
        <taxon>Enterococcus</taxon>
    </lineage>
</organism>
<evidence type="ECO:0000256" key="4">
    <source>
        <dbReference type="ARBA" id="ARBA00022729"/>
    </source>
</evidence>
<evidence type="ECO:0000256" key="11">
    <source>
        <dbReference type="SAM" id="MobiDB-lite"/>
    </source>
</evidence>
<keyword evidence="6" id="KW-0136">Cellulose degradation</keyword>
<dbReference type="NCBIfam" id="TIGR01167">
    <property type="entry name" value="LPXTG_anchor"/>
    <property type="match status" value="1"/>
</dbReference>